<dbReference type="Proteomes" id="UP000005974">
    <property type="component" value="Unassembled WGS sequence"/>
</dbReference>
<keyword evidence="2" id="KW-1185">Reference proteome</keyword>
<evidence type="ECO:0000313" key="1">
    <source>
        <dbReference type="EMBL" id="EIY36236.1"/>
    </source>
</evidence>
<reference evidence="1 2" key="1">
    <citation type="submission" date="2012-02" db="EMBL/GenBank/DDBJ databases">
        <title>The Genome Sequence of Bacteroides dorei CL02T12C06.</title>
        <authorList>
            <consortium name="The Broad Institute Genome Sequencing Platform"/>
            <person name="Earl A."/>
            <person name="Ward D."/>
            <person name="Feldgarden M."/>
            <person name="Gevers D."/>
            <person name="Zitomersky N.L."/>
            <person name="Coyne M.J."/>
            <person name="Comstock L.E."/>
            <person name="Young S.K."/>
            <person name="Zeng Q."/>
            <person name="Gargeya S."/>
            <person name="Fitzgerald M."/>
            <person name="Haas B."/>
            <person name="Abouelleil A."/>
            <person name="Alvarado L."/>
            <person name="Arachchi H.M."/>
            <person name="Berlin A."/>
            <person name="Chapman S.B."/>
            <person name="Gearin G."/>
            <person name="Goldberg J."/>
            <person name="Griggs A."/>
            <person name="Gujja S."/>
            <person name="Hansen M."/>
            <person name="Heiman D."/>
            <person name="Howarth C."/>
            <person name="Larimer J."/>
            <person name="Lui A."/>
            <person name="MacDonald P.J.P."/>
            <person name="McCowen C."/>
            <person name="Montmayeur A."/>
            <person name="Murphy C."/>
            <person name="Neiman D."/>
            <person name="Pearson M."/>
            <person name="Priest M."/>
            <person name="Roberts A."/>
            <person name="Saif S."/>
            <person name="Shea T."/>
            <person name="Sisk P."/>
            <person name="Stolte C."/>
            <person name="Sykes S."/>
            <person name="Wortman J."/>
            <person name="Nusbaum C."/>
            <person name="Birren B."/>
        </authorList>
    </citation>
    <scope>NUCLEOTIDE SEQUENCE [LARGE SCALE GENOMIC DNA]</scope>
    <source>
        <strain evidence="1 2">CL02T12C06</strain>
    </source>
</reference>
<organism evidence="1 2">
    <name type="scientific">Phocaeicola dorei CL02T12C06</name>
    <dbReference type="NCBI Taxonomy" id="997876"/>
    <lineage>
        <taxon>Bacteria</taxon>
        <taxon>Pseudomonadati</taxon>
        <taxon>Bacteroidota</taxon>
        <taxon>Bacteroidia</taxon>
        <taxon>Bacteroidales</taxon>
        <taxon>Bacteroidaceae</taxon>
        <taxon>Phocaeicola</taxon>
    </lineage>
</organism>
<dbReference type="EMBL" id="AGXJ01000026">
    <property type="protein sequence ID" value="EIY36236.1"/>
    <property type="molecule type" value="Genomic_DNA"/>
</dbReference>
<protein>
    <submittedName>
        <fullName evidence="1">Uncharacterized protein</fullName>
    </submittedName>
</protein>
<sequence>MMASGTLWLKKFFVLRNIEKEKGVYVIYYVSYQ</sequence>
<accession>I9R1R5</accession>
<dbReference type="HOGENOM" id="CLU_3380480_0_0_10"/>
<dbReference type="AlphaFoldDB" id="I9R1R5"/>
<gene>
    <name evidence="1" type="ORF">HMPREF1064_01570</name>
</gene>
<proteinExistence type="predicted"/>
<evidence type="ECO:0000313" key="2">
    <source>
        <dbReference type="Proteomes" id="UP000005974"/>
    </source>
</evidence>
<comment type="caution">
    <text evidence="1">The sequence shown here is derived from an EMBL/GenBank/DDBJ whole genome shotgun (WGS) entry which is preliminary data.</text>
</comment>
<name>I9R1R5_9BACT</name>